<dbReference type="WBParaSite" id="PSAMB.scaffold1254size33815.g11942.t1">
    <property type="protein sequence ID" value="PSAMB.scaffold1254size33815.g11942.t1"/>
    <property type="gene ID" value="PSAMB.scaffold1254size33815.g11942"/>
</dbReference>
<dbReference type="SMART" id="SM00331">
    <property type="entry name" value="PP2C_SIG"/>
    <property type="match status" value="1"/>
</dbReference>
<dbReference type="GO" id="GO:0004722">
    <property type="term" value="F:protein serine/threonine phosphatase activity"/>
    <property type="evidence" value="ECO:0007669"/>
    <property type="project" value="InterPro"/>
</dbReference>
<feature type="domain" description="PPM-type phosphatase" evidence="1">
    <location>
        <begin position="119"/>
        <end position="378"/>
    </location>
</feature>
<protein>
    <submittedName>
        <fullName evidence="3">PPM-type phosphatase domain-containing protein</fullName>
    </submittedName>
</protein>
<dbReference type="Gene3D" id="3.60.40.10">
    <property type="entry name" value="PPM-type phosphatase domain"/>
    <property type="match status" value="1"/>
</dbReference>
<reference evidence="3" key="1">
    <citation type="submission" date="2022-11" db="UniProtKB">
        <authorList>
            <consortium name="WormBaseParasite"/>
        </authorList>
    </citation>
    <scope>IDENTIFICATION</scope>
</reference>
<dbReference type="Proteomes" id="UP000887566">
    <property type="component" value="Unplaced"/>
</dbReference>
<evidence type="ECO:0000259" key="1">
    <source>
        <dbReference type="PROSITE" id="PS51746"/>
    </source>
</evidence>
<proteinExistence type="predicted"/>
<name>A0A914UU18_9BILA</name>
<dbReference type="InterPro" id="IPR036457">
    <property type="entry name" value="PPM-type-like_dom_sf"/>
</dbReference>
<dbReference type="Pfam" id="PF00481">
    <property type="entry name" value="PP2C"/>
    <property type="match status" value="1"/>
</dbReference>
<dbReference type="InterPro" id="IPR001932">
    <property type="entry name" value="PPM-type_phosphatase-like_dom"/>
</dbReference>
<dbReference type="CDD" id="cd00143">
    <property type="entry name" value="PP2Cc"/>
    <property type="match status" value="1"/>
</dbReference>
<organism evidence="2 3">
    <name type="scientific">Plectus sambesii</name>
    <dbReference type="NCBI Taxonomy" id="2011161"/>
    <lineage>
        <taxon>Eukaryota</taxon>
        <taxon>Metazoa</taxon>
        <taxon>Ecdysozoa</taxon>
        <taxon>Nematoda</taxon>
        <taxon>Chromadorea</taxon>
        <taxon>Plectida</taxon>
        <taxon>Plectina</taxon>
        <taxon>Plectoidea</taxon>
        <taxon>Plectidae</taxon>
        <taxon>Plectus</taxon>
    </lineage>
</organism>
<evidence type="ECO:0000313" key="2">
    <source>
        <dbReference type="Proteomes" id="UP000887566"/>
    </source>
</evidence>
<dbReference type="SMART" id="SM00332">
    <property type="entry name" value="PP2Cc"/>
    <property type="match status" value="1"/>
</dbReference>
<dbReference type="PANTHER" id="PTHR47992">
    <property type="entry name" value="PROTEIN PHOSPHATASE"/>
    <property type="match status" value="1"/>
</dbReference>
<evidence type="ECO:0000313" key="3">
    <source>
        <dbReference type="WBParaSite" id="PSAMB.scaffold1254size33815.g11942.t1"/>
    </source>
</evidence>
<dbReference type="PROSITE" id="PS51746">
    <property type="entry name" value="PPM_2"/>
    <property type="match status" value="1"/>
</dbReference>
<keyword evidence="2" id="KW-1185">Reference proteome</keyword>
<dbReference type="SUPFAM" id="SSF81606">
    <property type="entry name" value="PP2C-like"/>
    <property type="match status" value="1"/>
</dbReference>
<accession>A0A914UU18</accession>
<dbReference type="InterPro" id="IPR015655">
    <property type="entry name" value="PP2C"/>
</dbReference>
<dbReference type="AlphaFoldDB" id="A0A914UU18"/>
<sequence>FVAGEADDGSSAPVVSLRPSLSQLAAHDAVYEAIELSTQFLLQRDFPLWLALAISQEFVAQTDTSLVPKDVEFSVENYRPITGATWYKAVVSALTEYCSKIAQEQIPLPHKAPGWDRYPYSLCAMKNSRRNMEDRHVVLPSLAAIDPSRQLDGGAFFAVFDGHLGAECANYAAAHVAFRLIAREEYSTAPEAALKAAMVDLDERLTVKCKKENIRSGATAVCALVKNSKLHLAWCGDSAIAVLRAGKVITLSTNHTPDDPSELSRIEAAGGMVMSVQGELRVQGILNISRSLGDILAKPVVSSDTDVSTTDLDGGEYLLILACDGVWDQLDECEVFAAIREFVETNDSTDYAKMADFVVRKAKEEGATDNMTLVVVFLRPVDDLWKLFS</sequence>